<dbReference type="CDD" id="cd05154">
    <property type="entry name" value="ACAD10_11_N-like"/>
    <property type="match status" value="1"/>
</dbReference>
<dbReference type="EMBL" id="JAEVFJ010000040">
    <property type="protein sequence ID" value="KAH8087811.1"/>
    <property type="molecule type" value="Genomic_DNA"/>
</dbReference>
<dbReference type="OrthoDB" id="191037at2759"/>
<dbReference type="Proteomes" id="UP000813824">
    <property type="component" value="Unassembled WGS sequence"/>
</dbReference>
<dbReference type="PANTHER" id="PTHR47829">
    <property type="entry name" value="HYDROLASE, PUTATIVE (AFU_ORTHOLOGUE AFUA_1G12880)-RELATED"/>
    <property type="match status" value="1"/>
</dbReference>
<comment type="caution">
    <text evidence="2">The sequence shown here is derived from an EMBL/GenBank/DDBJ whole genome shotgun (WGS) entry which is preliminary data.</text>
</comment>
<evidence type="ECO:0000259" key="1">
    <source>
        <dbReference type="Pfam" id="PF01636"/>
    </source>
</evidence>
<feature type="domain" description="Aminoglycoside phosphotransferase" evidence="1">
    <location>
        <begin position="40"/>
        <end position="282"/>
    </location>
</feature>
<dbReference type="Gene3D" id="3.90.1200.10">
    <property type="match status" value="1"/>
</dbReference>
<dbReference type="GO" id="GO:0016301">
    <property type="term" value="F:kinase activity"/>
    <property type="evidence" value="ECO:0007669"/>
    <property type="project" value="UniProtKB-KW"/>
</dbReference>
<accession>A0A8K0XLS1</accession>
<keyword evidence="2" id="KW-0808">Transferase</keyword>
<dbReference type="InterPro" id="IPR041726">
    <property type="entry name" value="ACAD10_11_N"/>
</dbReference>
<dbReference type="PANTHER" id="PTHR47829:SF1">
    <property type="entry name" value="HAD FAMILY PHOSPHATASE"/>
    <property type="match status" value="1"/>
</dbReference>
<evidence type="ECO:0000313" key="3">
    <source>
        <dbReference type="Proteomes" id="UP000813824"/>
    </source>
</evidence>
<keyword evidence="3" id="KW-1185">Reference proteome</keyword>
<protein>
    <submittedName>
        <fullName evidence="2">Kinase-like protein</fullName>
    </submittedName>
</protein>
<dbReference type="SUPFAM" id="SSF56112">
    <property type="entry name" value="Protein kinase-like (PK-like)"/>
    <property type="match status" value="1"/>
</dbReference>
<reference evidence="2" key="1">
    <citation type="journal article" date="2021" name="New Phytol.">
        <title>Evolutionary innovations through gain and loss of genes in the ectomycorrhizal Boletales.</title>
        <authorList>
            <person name="Wu G."/>
            <person name="Miyauchi S."/>
            <person name="Morin E."/>
            <person name="Kuo A."/>
            <person name="Drula E."/>
            <person name="Varga T."/>
            <person name="Kohler A."/>
            <person name="Feng B."/>
            <person name="Cao Y."/>
            <person name="Lipzen A."/>
            <person name="Daum C."/>
            <person name="Hundley H."/>
            <person name="Pangilinan J."/>
            <person name="Johnson J."/>
            <person name="Barry K."/>
            <person name="LaButti K."/>
            <person name="Ng V."/>
            <person name="Ahrendt S."/>
            <person name="Min B."/>
            <person name="Choi I.G."/>
            <person name="Park H."/>
            <person name="Plett J.M."/>
            <person name="Magnuson J."/>
            <person name="Spatafora J.W."/>
            <person name="Nagy L.G."/>
            <person name="Henrissat B."/>
            <person name="Grigoriev I.V."/>
            <person name="Yang Z.L."/>
            <person name="Xu J."/>
            <person name="Martin F.M."/>
        </authorList>
    </citation>
    <scope>NUCLEOTIDE SEQUENCE</scope>
    <source>
        <strain evidence="2">KKN 215</strain>
    </source>
</reference>
<gene>
    <name evidence="2" type="ORF">BXZ70DRAFT_534210</name>
</gene>
<keyword evidence="2" id="KW-0418">Kinase</keyword>
<proteinExistence type="predicted"/>
<evidence type="ECO:0000313" key="2">
    <source>
        <dbReference type="EMBL" id="KAH8087811.1"/>
    </source>
</evidence>
<dbReference type="InterPro" id="IPR011009">
    <property type="entry name" value="Kinase-like_dom_sf"/>
</dbReference>
<dbReference type="InterPro" id="IPR002575">
    <property type="entry name" value="Aminoglycoside_PTrfase"/>
</dbReference>
<organism evidence="2 3">
    <name type="scientific">Cristinia sonorae</name>
    <dbReference type="NCBI Taxonomy" id="1940300"/>
    <lineage>
        <taxon>Eukaryota</taxon>
        <taxon>Fungi</taxon>
        <taxon>Dikarya</taxon>
        <taxon>Basidiomycota</taxon>
        <taxon>Agaricomycotina</taxon>
        <taxon>Agaricomycetes</taxon>
        <taxon>Agaricomycetidae</taxon>
        <taxon>Agaricales</taxon>
        <taxon>Pleurotineae</taxon>
        <taxon>Stephanosporaceae</taxon>
        <taxon>Cristinia</taxon>
    </lineage>
</organism>
<dbReference type="Pfam" id="PF01636">
    <property type="entry name" value="APH"/>
    <property type="match status" value="1"/>
</dbReference>
<dbReference type="AlphaFoldDB" id="A0A8K0XLS1"/>
<dbReference type="InterPro" id="IPR052898">
    <property type="entry name" value="ACAD10-like"/>
</dbReference>
<dbReference type="Gene3D" id="3.30.200.20">
    <property type="entry name" value="Phosphorylase Kinase, domain 1"/>
    <property type="match status" value="1"/>
</dbReference>
<name>A0A8K0XLS1_9AGAR</name>
<sequence length="392" mass="43514">MAKQQKIGGEYGEVRANIDVDRLNGWLKENVPSVKSPVAVKQFKFGQSNPTYFLTDSSSTKYVLRKKPAGQLLSSTAHQIEREYTMLSALHKHNTSPSTRPEQKVPVPEPITLCEDSGVIGTPFYIMEFLDGRIFTNPRMPEVAPEVKRECWLSAIRALATLSSLDPLALGLSKFGPHTDYFPRQIKSLSKVSAAQSKVTDAESGKPTGEIPNFDGLISWYQAHLPDEKRTGLRIVHGDYKLDNLIFHPTENRVIGILDWELCTLGSPLADLANLTQPWAIDPGLIPRGTPASTHMVAFKNRPQEAPIPLEDLEREYAKHMNLPYPIPDIVFARSWMLFRLAVISQGIAARYARKQASSEHAVVHVSLFPLVGKMALNAIEDPEGTGAKSKL</sequence>